<evidence type="ECO:0000313" key="2">
    <source>
        <dbReference type="Proteomes" id="UP000593561"/>
    </source>
</evidence>
<dbReference type="EMBL" id="JABFAC010000002">
    <property type="protein sequence ID" value="MBA0607507.1"/>
    <property type="molecule type" value="Genomic_DNA"/>
</dbReference>
<evidence type="ECO:0000313" key="1">
    <source>
        <dbReference type="EMBL" id="MBA0607507.1"/>
    </source>
</evidence>
<reference evidence="1 2" key="1">
    <citation type="journal article" date="2019" name="Genome Biol. Evol.">
        <title>Insights into the evolution of the New World diploid cottons (Gossypium, subgenus Houzingenia) based on genome sequencing.</title>
        <authorList>
            <person name="Grover C.E."/>
            <person name="Arick M.A. 2nd"/>
            <person name="Thrash A."/>
            <person name="Conover J.L."/>
            <person name="Sanders W.S."/>
            <person name="Peterson D.G."/>
            <person name="Frelichowski J.E."/>
            <person name="Scheffler J.A."/>
            <person name="Scheffler B.E."/>
            <person name="Wendel J.F."/>
        </authorList>
    </citation>
    <scope>NUCLEOTIDE SEQUENCE [LARGE SCALE GENOMIC DNA]</scope>
    <source>
        <strain evidence="1">27</strain>
        <tissue evidence="1">Leaf</tissue>
    </source>
</reference>
<sequence length="62" mass="7109">SKDIKLVFTTKWLPQLSNRLPQISKRVPQLNRLPQLTKKMLPQEKSSLSRGNQPLLDGCLLL</sequence>
<feature type="non-terminal residue" evidence="1">
    <location>
        <position position="62"/>
    </location>
</feature>
<accession>A0A7J8R0Y1</accession>
<proteinExistence type="predicted"/>
<feature type="non-terminal residue" evidence="1">
    <location>
        <position position="1"/>
    </location>
</feature>
<protein>
    <submittedName>
        <fullName evidence="1">Uncharacterized protein</fullName>
    </submittedName>
</protein>
<gene>
    <name evidence="1" type="ORF">Godav_019796</name>
</gene>
<keyword evidence="2" id="KW-1185">Reference proteome</keyword>
<comment type="caution">
    <text evidence="1">The sequence shown here is derived from an EMBL/GenBank/DDBJ whole genome shotgun (WGS) entry which is preliminary data.</text>
</comment>
<organism evidence="1 2">
    <name type="scientific">Gossypium davidsonii</name>
    <name type="common">Davidson's cotton</name>
    <name type="synonym">Gossypium klotzschianum subsp. davidsonii</name>
    <dbReference type="NCBI Taxonomy" id="34287"/>
    <lineage>
        <taxon>Eukaryota</taxon>
        <taxon>Viridiplantae</taxon>
        <taxon>Streptophyta</taxon>
        <taxon>Embryophyta</taxon>
        <taxon>Tracheophyta</taxon>
        <taxon>Spermatophyta</taxon>
        <taxon>Magnoliopsida</taxon>
        <taxon>eudicotyledons</taxon>
        <taxon>Gunneridae</taxon>
        <taxon>Pentapetalae</taxon>
        <taxon>rosids</taxon>
        <taxon>malvids</taxon>
        <taxon>Malvales</taxon>
        <taxon>Malvaceae</taxon>
        <taxon>Malvoideae</taxon>
        <taxon>Gossypium</taxon>
    </lineage>
</organism>
<dbReference type="Proteomes" id="UP000593561">
    <property type="component" value="Unassembled WGS sequence"/>
</dbReference>
<name>A0A7J8R0Y1_GOSDV</name>
<dbReference type="AlphaFoldDB" id="A0A7J8R0Y1"/>